<dbReference type="InterPro" id="IPR056499">
    <property type="entry name" value="Beta-prop_HPS5-like"/>
</dbReference>
<dbReference type="GO" id="GO:0032527">
    <property type="term" value="P:protein exit from endoplasmic reticulum"/>
    <property type="evidence" value="ECO:0007669"/>
    <property type="project" value="TreeGrafter"/>
</dbReference>
<dbReference type="SMART" id="SM00320">
    <property type="entry name" value="WD40"/>
    <property type="match status" value="2"/>
</dbReference>
<dbReference type="InterPro" id="IPR001680">
    <property type="entry name" value="WD40_rpt"/>
</dbReference>
<name>A0A7R9P750_TIMCA</name>
<organism evidence="3">
    <name type="scientific">Timema californicum</name>
    <name type="common">California timema</name>
    <name type="synonym">Walking stick</name>
    <dbReference type="NCBI Taxonomy" id="61474"/>
    <lineage>
        <taxon>Eukaryota</taxon>
        <taxon>Metazoa</taxon>
        <taxon>Ecdysozoa</taxon>
        <taxon>Arthropoda</taxon>
        <taxon>Hexapoda</taxon>
        <taxon>Insecta</taxon>
        <taxon>Pterygota</taxon>
        <taxon>Neoptera</taxon>
        <taxon>Polyneoptera</taxon>
        <taxon>Phasmatodea</taxon>
        <taxon>Timematodea</taxon>
        <taxon>Timematoidea</taxon>
        <taxon>Timematidae</taxon>
        <taxon>Timema</taxon>
    </lineage>
</organism>
<feature type="region of interest" description="Disordered" evidence="1">
    <location>
        <begin position="371"/>
        <end position="393"/>
    </location>
</feature>
<dbReference type="Pfam" id="PF19193">
    <property type="entry name" value="Tectonin"/>
    <property type="match status" value="2"/>
</dbReference>
<evidence type="ECO:0000313" key="3">
    <source>
        <dbReference type="EMBL" id="CAD7572257.1"/>
    </source>
</evidence>
<gene>
    <name evidence="3" type="ORF">TCMB3V08_LOCUS4910</name>
</gene>
<feature type="region of interest" description="Disordered" evidence="1">
    <location>
        <begin position="488"/>
        <end position="554"/>
    </location>
</feature>
<sequence length="1359" mass="148717">MANPCVEDEGMLREWAPLTDLLGQIPIKAQRGLFTQELNLTCVDALPEFLVVGTNMGLVYWYNRKAGDLQRLRFENTAAAVTCVKVISTVDYMVAAGSDQGTVTVFQIPKTPPDNLPESMRPKNNKQVERYTVGGLHTGPVTTIEWSMNGMKLFSGDKSGLVVFTEIDFYMASTSPSLCLHLSKSSEILNEKYEIVQLSYSQQLLLVSTSYRSIVCHRDDRWKVAQVGQKERKALGHLGATFCVRAGIPRQLVVYASRPGLRLWRANKTGVVEQTLIYKDMLMSPHPQAPLINPCKSRGTPGDQQFGPLHVFNERLLVTHSTDVVYVLDPDSIGVVATVTELRGIQSLAVTRDEIFVLEGPRSLVRVAYSPENSVPNGQPQGEREPQSESSFMSLPVSLSDNAALSSLLDLTYKIKDSTIPFTKISSTISRLGGGVEGDNPTVVTADEALELPPIVPLVGGALVAGSLSQSFEGYSHAQGNWVHVQVGPPIGAESGSDTVSMNSARSTTSEGEDPWSSEQLDISGDLSSTSTRPDSSDYNEQLTLRSSSEETLGRIDDSCTPLSTVVGVRGFDEELTSQDTSRPTELPLNGQLYLPPEIKPDLRSPSSIEQAVAEKERILAKVLNLDSLCIDHKTPTNTRVISSEINESILQNGVILNGERTNDIPNLVDNQINSFNSADNNSPQSSLTEELSSTLKLDEICSENLKRTFACFDDETDSSTEVSDDRVASLSSVLSYGPPSGSSAPPSINTSLELEAPEAPPTTCESLTQESVQRADKWVQYKVPDSLTHLSVCRNYVCCVDSRDNVYYSALDGLGLKWHLVDYRARQVVMTLGGNLVWKLFKNVAYALEIPSVKGPFGVRWVEAATDVQCVAVDDGMAWFVSLDGRLYVQKLLNPDMVCGVSTPVHCAWQVTGVCCFEGSVLALTNTGEVLSREGSTPAIPEGKSWVKVTVPATVVTSISLGPHNTAWVVDNKNHAFFSTDYQATQPHWWQVLISNYIFQQSSPLQQFRSKLTENLRMPATAIVSASEDTVWIADKMATFVHMNKTEFSGTGHISACHCWSKVSRKGLLPLVKWQQLSAEGIFEDKGQLWMLTQSGDLFCSRPNSSSLHSLPLPCNSPVICLAAAPFTVWLLTASSRVFIRQGLSDTCLDGFTWRELSLAQIEGVKLRHISCGCDAVWACDDQGSVYMAMGSPHAMADSTFSPVWIPADEKPAGKKIFFTKVYVGPQIYMVWAIDNKRNVYVREAIFHDFMLGVGWMLVSGIEATELSLSGSAVWALSPGGSVYRRHGITQNNFIGDFWKKIPGSLAAITSSVSDGLWALDKNYGLLKHSLLTVRLCEKGIKIVGDCLPATDGDWEVV</sequence>
<evidence type="ECO:0000256" key="1">
    <source>
        <dbReference type="SAM" id="MobiDB-lite"/>
    </source>
</evidence>
<dbReference type="Pfam" id="PF23756">
    <property type="entry name" value="Beta-prop_HPS5"/>
    <property type="match status" value="1"/>
</dbReference>
<dbReference type="EMBL" id="OE180917">
    <property type="protein sequence ID" value="CAD7572257.1"/>
    <property type="molecule type" value="Genomic_DNA"/>
</dbReference>
<dbReference type="PANTHER" id="PTHR23287:SF16">
    <property type="entry name" value="TECTONIN BETA-PROPELLER REPEAT-CONTAINING PROTEIN 2"/>
    <property type="match status" value="1"/>
</dbReference>
<dbReference type="InterPro" id="IPR036322">
    <property type="entry name" value="WD40_repeat_dom_sf"/>
</dbReference>
<protein>
    <submittedName>
        <fullName evidence="3">(California timema) hypothetical protein</fullName>
    </submittedName>
</protein>
<dbReference type="PANTHER" id="PTHR23287">
    <property type="entry name" value="RUBY-EYE2-LIKE PROTEIN"/>
    <property type="match status" value="1"/>
</dbReference>
<accession>A0A7R9P750</accession>
<feature type="compositionally biased region" description="Polar residues" evidence="1">
    <location>
        <begin position="371"/>
        <end position="380"/>
    </location>
</feature>
<dbReference type="InterPro" id="IPR009091">
    <property type="entry name" value="RCC1/BLIP-II"/>
</dbReference>
<feature type="domain" description="HPS5-like beta-propeller" evidence="2">
    <location>
        <begin position="35"/>
        <end position="358"/>
    </location>
</feature>
<reference evidence="3" key="1">
    <citation type="submission" date="2020-11" db="EMBL/GenBank/DDBJ databases">
        <authorList>
            <person name="Tran Van P."/>
        </authorList>
    </citation>
    <scope>NUCLEOTIDE SEQUENCE</scope>
</reference>
<dbReference type="InterPro" id="IPR011044">
    <property type="entry name" value="Quino_amine_DH_bsu"/>
</dbReference>
<dbReference type="InterPro" id="IPR015943">
    <property type="entry name" value="WD40/YVTN_repeat-like_dom_sf"/>
</dbReference>
<dbReference type="Gene3D" id="2.130.10.10">
    <property type="entry name" value="YVTN repeat-like/Quinoprotein amine dehydrogenase"/>
    <property type="match status" value="1"/>
</dbReference>
<dbReference type="SUPFAM" id="SSF50978">
    <property type="entry name" value="WD40 repeat-like"/>
    <property type="match status" value="1"/>
</dbReference>
<dbReference type="GO" id="GO:0005737">
    <property type="term" value="C:cytoplasm"/>
    <property type="evidence" value="ECO:0007669"/>
    <property type="project" value="GOC"/>
</dbReference>
<dbReference type="SMART" id="SM00706">
    <property type="entry name" value="TECPR"/>
    <property type="match status" value="10"/>
</dbReference>
<feature type="compositionally biased region" description="Polar residues" evidence="1">
    <location>
        <begin position="496"/>
        <end position="510"/>
    </location>
</feature>
<dbReference type="SUPFAM" id="SSF50969">
    <property type="entry name" value="YVTN repeat-like/Quinoprotein amine dehydrogenase"/>
    <property type="match status" value="1"/>
</dbReference>
<dbReference type="SUPFAM" id="SSF50985">
    <property type="entry name" value="RCC1/BLIP-II"/>
    <property type="match status" value="1"/>
</dbReference>
<evidence type="ECO:0000259" key="2">
    <source>
        <dbReference type="Pfam" id="PF23756"/>
    </source>
</evidence>
<feature type="compositionally biased region" description="Polar residues" evidence="1">
    <location>
        <begin position="517"/>
        <end position="547"/>
    </location>
</feature>
<dbReference type="InterPro" id="IPR006624">
    <property type="entry name" value="Beta-propeller_rpt_TECPR"/>
</dbReference>
<proteinExistence type="predicted"/>